<dbReference type="RefSeq" id="WP_227424277.1">
    <property type="nucleotide sequence ID" value="NZ_CP071868.1"/>
</dbReference>
<keyword evidence="2" id="KW-1185">Reference proteome</keyword>
<dbReference type="KEGG" id="psic:J4E96_02745"/>
<protein>
    <submittedName>
        <fullName evidence="1">Uncharacterized protein</fullName>
    </submittedName>
</protein>
<evidence type="ECO:0000313" key="1">
    <source>
        <dbReference type="EMBL" id="QTE29962.1"/>
    </source>
</evidence>
<dbReference type="EMBL" id="CP071868">
    <property type="protein sequence ID" value="QTE29962.1"/>
    <property type="molecule type" value="Genomic_DNA"/>
</dbReference>
<name>A0A8A4ZDD1_9MICO</name>
<proteinExistence type="predicted"/>
<reference evidence="1" key="1">
    <citation type="submission" date="2021-03" db="EMBL/GenBank/DDBJ databases">
        <title>Pengzhenrongella sicca gen. nov., sp. nov., a new member of suborder Micrococcineae isolated from High-Arctic tundra soil.</title>
        <authorList>
            <person name="Peng F."/>
        </authorList>
    </citation>
    <scope>NUCLEOTIDE SEQUENCE</scope>
    <source>
        <strain evidence="1">LRZ-2</strain>
    </source>
</reference>
<dbReference type="AlphaFoldDB" id="A0A8A4ZDD1"/>
<evidence type="ECO:0000313" key="2">
    <source>
        <dbReference type="Proteomes" id="UP000663937"/>
    </source>
</evidence>
<accession>A0A8A4ZDD1</accession>
<dbReference type="Proteomes" id="UP000663937">
    <property type="component" value="Chromosome"/>
</dbReference>
<sequence length="458" mass="47440">MLGGIALAAILIGGLTVALAAAYPGQLTVGLCRLSAAAGFGSGDCSAEPVAAAAAKTDADYQPGVCMLNETSETYNAEVKIWFVKISEGSGFIVQEFSDGSVRATLTDGATVGATASIGSKTFDSDKLGTGDAGGVDVSLGADLEFEYGDTWEFDDAAQWDDMKDDLDSYLLQQVQLKNDSSGGVSFWLAISNGFVDPPKDPKVSYGKIGIEAALEASVGVQLNAGIDTDGKKTYLDPELGANLTAAAGSSVVVETNHETGEHSYTYALTGKGSVGADGVFVHGSADGEINGAFTTVYGKDGKIAELSFKSSYEVGTTLEVGNGALEVTGSTDTKDSQTVATTTTITVDDDNRALVNDWLSFQSGAAATMSLPFAAMVPSAPSSDPFLQLLYEDAKTSEITYHNVKDGWEFGVAVKKGWEFGFNVSAEEATATKTDANFLGAPGVDGVRPQVNDTECD</sequence>
<gene>
    <name evidence="1" type="ORF">J4E96_02745</name>
</gene>
<organism evidence="1 2">
    <name type="scientific">Pengzhenrongella sicca</name>
    <dbReference type="NCBI Taxonomy" id="2819238"/>
    <lineage>
        <taxon>Bacteria</taxon>
        <taxon>Bacillati</taxon>
        <taxon>Actinomycetota</taxon>
        <taxon>Actinomycetes</taxon>
        <taxon>Micrococcales</taxon>
        <taxon>Pengzhenrongella</taxon>
    </lineage>
</organism>